<keyword evidence="2" id="KW-0472">Membrane</keyword>
<dbReference type="EMBL" id="JALLAZ020001525">
    <property type="protein sequence ID" value="KAL3773538.1"/>
    <property type="molecule type" value="Genomic_DNA"/>
</dbReference>
<gene>
    <name evidence="3" type="ORF">ACHAW5_005993</name>
</gene>
<feature type="region of interest" description="Disordered" evidence="1">
    <location>
        <begin position="70"/>
        <end position="105"/>
    </location>
</feature>
<dbReference type="Proteomes" id="UP001530315">
    <property type="component" value="Unassembled WGS sequence"/>
</dbReference>
<proteinExistence type="predicted"/>
<evidence type="ECO:0000313" key="4">
    <source>
        <dbReference type="Proteomes" id="UP001530315"/>
    </source>
</evidence>
<keyword evidence="2" id="KW-0812">Transmembrane</keyword>
<name>A0ABD3NBV1_9STRA</name>
<evidence type="ECO:0000313" key="3">
    <source>
        <dbReference type="EMBL" id="KAL3773538.1"/>
    </source>
</evidence>
<accession>A0ABD3NBV1</accession>
<evidence type="ECO:0000256" key="1">
    <source>
        <dbReference type="SAM" id="MobiDB-lite"/>
    </source>
</evidence>
<feature type="transmembrane region" description="Helical" evidence="2">
    <location>
        <begin position="45"/>
        <end position="65"/>
    </location>
</feature>
<keyword evidence="2" id="KW-1133">Transmembrane helix</keyword>
<comment type="caution">
    <text evidence="3">The sequence shown here is derived from an EMBL/GenBank/DDBJ whole genome shotgun (WGS) entry which is preliminary data.</text>
</comment>
<feature type="compositionally biased region" description="Polar residues" evidence="1">
    <location>
        <begin position="72"/>
        <end position="94"/>
    </location>
</feature>
<organism evidence="3 4">
    <name type="scientific">Stephanodiscus triporus</name>
    <dbReference type="NCBI Taxonomy" id="2934178"/>
    <lineage>
        <taxon>Eukaryota</taxon>
        <taxon>Sar</taxon>
        <taxon>Stramenopiles</taxon>
        <taxon>Ochrophyta</taxon>
        <taxon>Bacillariophyta</taxon>
        <taxon>Coscinodiscophyceae</taxon>
        <taxon>Thalassiosirophycidae</taxon>
        <taxon>Stephanodiscales</taxon>
        <taxon>Stephanodiscaceae</taxon>
        <taxon>Stephanodiscus</taxon>
    </lineage>
</organism>
<sequence length="254" mass="27065">MTSVDDDNNNKPDECEAETTGPAPTQDEVIVHSVHRYRMFLMFQFVLLGLGVVIAIVAVVIKFGFKDDDPVTASSTSTPETNPDDPFTTSSTATPEIDNVDRESDEVVDVQIDDAPSVDWDVDDEVSSYSEGDIIGEHVLWRDRSTDLLTPGDLARHAEGAPPGDVPPGDTPPTDDANSIMTLAVLVRANAVGIAANSAGIKANTVNLDKLQALLTETTSVDEAVALATATAVQAIRTSFEKTDNKGERIARGV</sequence>
<reference evidence="3 4" key="1">
    <citation type="submission" date="2024-10" db="EMBL/GenBank/DDBJ databases">
        <title>Updated reference genomes for cyclostephanoid diatoms.</title>
        <authorList>
            <person name="Roberts W.R."/>
            <person name="Alverson A.J."/>
        </authorList>
    </citation>
    <scope>NUCLEOTIDE SEQUENCE [LARGE SCALE GENOMIC DNA]</scope>
    <source>
        <strain evidence="3 4">AJA276-08</strain>
    </source>
</reference>
<evidence type="ECO:0000256" key="2">
    <source>
        <dbReference type="SAM" id="Phobius"/>
    </source>
</evidence>
<feature type="region of interest" description="Disordered" evidence="1">
    <location>
        <begin position="1"/>
        <end position="24"/>
    </location>
</feature>
<feature type="region of interest" description="Disordered" evidence="1">
    <location>
        <begin position="152"/>
        <end position="176"/>
    </location>
</feature>
<keyword evidence="4" id="KW-1185">Reference proteome</keyword>
<protein>
    <submittedName>
        <fullName evidence="3">Uncharacterized protein</fullName>
    </submittedName>
</protein>
<dbReference type="AlphaFoldDB" id="A0ABD3NBV1"/>